<dbReference type="AlphaFoldDB" id="A0A251UX83"/>
<evidence type="ECO:0000313" key="1">
    <source>
        <dbReference type="EMBL" id="KAF5771455.1"/>
    </source>
</evidence>
<dbReference type="InParanoid" id="A0A251UX83"/>
<keyword evidence="3" id="KW-1185">Reference proteome</keyword>
<reference evidence="2" key="2">
    <citation type="submission" date="2017-02" db="EMBL/GenBank/DDBJ databases">
        <title>Sunflower complete genome.</title>
        <authorList>
            <person name="Langlade N."/>
            <person name="Munos S."/>
        </authorList>
    </citation>
    <scope>NUCLEOTIDE SEQUENCE [LARGE SCALE GENOMIC DNA]</scope>
    <source>
        <tissue evidence="2">Leaves</tissue>
    </source>
</reference>
<reference evidence="1 3" key="1">
    <citation type="journal article" date="2017" name="Nature">
        <title>The sunflower genome provides insights into oil metabolism, flowering and Asterid evolution.</title>
        <authorList>
            <person name="Badouin H."/>
            <person name="Gouzy J."/>
            <person name="Grassa C.J."/>
            <person name="Murat F."/>
            <person name="Staton S.E."/>
            <person name="Cottret L."/>
            <person name="Lelandais-Briere C."/>
            <person name="Owens G.L."/>
            <person name="Carrere S."/>
            <person name="Mayjonade B."/>
            <person name="Legrand L."/>
            <person name="Gill N."/>
            <person name="Kane N.C."/>
            <person name="Bowers J.E."/>
            <person name="Hubner S."/>
            <person name="Bellec A."/>
            <person name="Berard A."/>
            <person name="Berges H."/>
            <person name="Blanchet N."/>
            <person name="Boniface M.C."/>
            <person name="Brunel D."/>
            <person name="Catrice O."/>
            <person name="Chaidir N."/>
            <person name="Claudel C."/>
            <person name="Donnadieu C."/>
            <person name="Faraut T."/>
            <person name="Fievet G."/>
            <person name="Helmstetter N."/>
            <person name="King M."/>
            <person name="Knapp S.J."/>
            <person name="Lai Z."/>
            <person name="Le Paslier M.C."/>
            <person name="Lippi Y."/>
            <person name="Lorenzon L."/>
            <person name="Mandel J.R."/>
            <person name="Marage G."/>
            <person name="Marchand G."/>
            <person name="Marquand E."/>
            <person name="Bret-Mestries E."/>
            <person name="Morien E."/>
            <person name="Nambeesan S."/>
            <person name="Nguyen T."/>
            <person name="Pegot-Espagnet P."/>
            <person name="Pouilly N."/>
            <person name="Raftis F."/>
            <person name="Sallet E."/>
            <person name="Schiex T."/>
            <person name="Thomas J."/>
            <person name="Vandecasteele C."/>
            <person name="Vares D."/>
            <person name="Vear F."/>
            <person name="Vautrin S."/>
            <person name="Crespi M."/>
            <person name="Mangin B."/>
            <person name="Burke J.M."/>
            <person name="Salse J."/>
            <person name="Munos S."/>
            <person name="Vincourt P."/>
            <person name="Rieseberg L.H."/>
            <person name="Langlade N.B."/>
        </authorList>
    </citation>
    <scope>NUCLEOTIDE SEQUENCE [LARGE SCALE GENOMIC DNA]</scope>
    <source>
        <strain evidence="3">cv. SF193</strain>
        <tissue evidence="1">Leaves</tissue>
    </source>
</reference>
<protein>
    <submittedName>
        <fullName evidence="2">Uncharacterized protein</fullName>
    </submittedName>
</protein>
<dbReference type="EMBL" id="MNCJ02000329">
    <property type="protein sequence ID" value="KAF5771455.1"/>
    <property type="molecule type" value="Genomic_DNA"/>
</dbReference>
<sequence>MKIIKLVRLIVTKPQNTHTVRVWIDLEQRKTRVYPCFHQIHQIDKEKSMFISCM</sequence>
<reference evidence="1" key="3">
    <citation type="submission" date="2020-06" db="EMBL/GenBank/DDBJ databases">
        <title>Helianthus annuus Genome sequencing and assembly Release 2.</title>
        <authorList>
            <person name="Gouzy J."/>
            <person name="Langlade N."/>
            <person name="Munos S."/>
        </authorList>
    </citation>
    <scope>NUCLEOTIDE SEQUENCE</scope>
    <source>
        <tissue evidence="1">Leaves</tissue>
    </source>
</reference>
<organism evidence="2 3">
    <name type="scientific">Helianthus annuus</name>
    <name type="common">Common sunflower</name>
    <dbReference type="NCBI Taxonomy" id="4232"/>
    <lineage>
        <taxon>Eukaryota</taxon>
        <taxon>Viridiplantae</taxon>
        <taxon>Streptophyta</taxon>
        <taxon>Embryophyta</taxon>
        <taxon>Tracheophyta</taxon>
        <taxon>Spermatophyta</taxon>
        <taxon>Magnoliopsida</taxon>
        <taxon>eudicotyledons</taxon>
        <taxon>Gunneridae</taxon>
        <taxon>Pentapetalae</taxon>
        <taxon>asterids</taxon>
        <taxon>campanulids</taxon>
        <taxon>Asterales</taxon>
        <taxon>Asteraceae</taxon>
        <taxon>Asteroideae</taxon>
        <taxon>Heliantheae alliance</taxon>
        <taxon>Heliantheae</taxon>
        <taxon>Helianthus</taxon>
    </lineage>
</organism>
<dbReference type="Gramene" id="mRNA:HanXRQr2_Chr14g0670781">
    <property type="protein sequence ID" value="CDS:HanXRQr2_Chr14g0670781.1"/>
    <property type="gene ID" value="HanXRQr2_Chr14g0670781"/>
</dbReference>
<evidence type="ECO:0000313" key="2">
    <source>
        <dbReference type="EMBL" id="OTG27466.1"/>
    </source>
</evidence>
<dbReference type="Proteomes" id="UP000215914">
    <property type="component" value="Chromosome 4"/>
</dbReference>
<dbReference type="EMBL" id="CM007893">
    <property type="protein sequence ID" value="OTG27466.1"/>
    <property type="molecule type" value="Genomic_DNA"/>
</dbReference>
<proteinExistence type="predicted"/>
<gene>
    <name evidence="2" type="ORF">HannXRQ_Chr04g0100391</name>
    <name evidence="1" type="ORF">HanXRQr2_Chr14g0670781</name>
</gene>
<accession>A0A251UX83</accession>
<evidence type="ECO:0000313" key="3">
    <source>
        <dbReference type="Proteomes" id="UP000215914"/>
    </source>
</evidence>
<name>A0A251UX83_HELAN</name>